<dbReference type="Proteomes" id="UP000774000">
    <property type="component" value="Unassembled WGS sequence"/>
</dbReference>
<dbReference type="PANTHER" id="PTHR35446">
    <property type="entry name" value="SI:CH211-175M2.5"/>
    <property type="match status" value="1"/>
</dbReference>
<name>A0A938XTV6_9FIRM</name>
<comment type="caution">
    <text evidence="2">The sequence shown here is derived from an EMBL/GenBank/DDBJ whole genome shotgun (WGS) entry which is preliminary data.</text>
</comment>
<dbReference type="InterPro" id="IPR029032">
    <property type="entry name" value="AhpD-like"/>
</dbReference>
<keyword evidence="2" id="KW-0560">Oxidoreductase</keyword>
<dbReference type="EMBL" id="JAFBDQ010000012">
    <property type="protein sequence ID" value="MBM7557425.1"/>
    <property type="molecule type" value="Genomic_DNA"/>
</dbReference>
<dbReference type="RefSeq" id="WP_204702174.1">
    <property type="nucleotide sequence ID" value="NZ_JAFBDQ010000012.1"/>
</dbReference>
<protein>
    <submittedName>
        <fullName evidence="2">Peroxidase-related enzyme</fullName>
    </submittedName>
</protein>
<feature type="domain" description="Carboxymuconolactone decarboxylase-like" evidence="1">
    <location>
        <begin position="52"/>
        <end position="109"/>
    </location>
</feature>
<dbReference type="GO" id="GO:0051920">
    <property type="term" value="F:peroxiredoxin activity"/>
    <property type="evidence" value="ECO:0007669"/>
    <property type="project" value="InterPro"/>
</dbReference>
<dbReference type="AlphaFoldDB" id="A0A938XTV6"/>
<dbReference type="SUPFAM" id="SSF69118">
    <property type="entry name" value="AhpD-like"/>
    <property type="match status" value="1"/>
</dbReference>
<keyword evidence="3" id="KW-1185">Reference proteome</keyword>
<dbReference type="NCBIfam" id="TIGR01926">
    <property type="entry name" value="peroxid_rel"/>
    <property type="match status" value="1"/>
</dbReference>
<dbReference type="Pfam" id="PF02627">
    <property type="entry name" value="CMD"/>
    <property type="match status" value="1"/>
</dbReference>
<dbReference type="Gene3D" id="1.20.1290.10">
    <property type="entry name" value="AhpD-like"/>
    <property type="match status" value="1"/>
</dbReference>
<evidence type="ECO:0000313" key="2">
    <source>
        <dbReference type="EMBL" id="MBM7557425.1"/>
    </source>
</evidence>
<dbReference type="PANTHER" id="PTHR35446:SF2">
    <property type="entry name" value="CARBOXYMUCONOLACTONE DECARBOXYLASE-LIKE DOMAIN-CONTAINING PROTEIN"/>
    <property type="match status" value="1"/>
</dbReference>
<proteinExistence type="predicted"/>
<dbReference type="InterPro" id="IPR004675">
    <property type="entry name" value="AhpD_core"/>
</dbReference>
<keyword evidence="2" id="KW-0575">Peroxidase</keyword>
<accession>A0A938XTV6</accession>
<reference evidence="2" key="1">
    <citation type="submission" date="2021-01" db="EMBL/GenBank/DDBJ databases">
        <title>Genomic Encyclopedia of Type Strains, Phase IV (KMG-IV): sequencing the most valuable type-strain genomes for metagenomic binning, comparative biology and taxonomic classification.</title>
        <authorList>
            <person name="Goeker M."/>
        </authorList>
    </citation>
    <scope>NUCLEOTIDE SEQUENCE</scope>
    <source>
        <strain evidence="2">DSM 23230</strain>
    </source>
</reference>
<dbReference type="NCBIfam" id="TIGR00778">
    <property type="entry name" value="ahpD_dom"/>
    <property type="match status" value="1"/>
</dbReference>
<organism evidence="2 3">
    <name type="scientific">Halanaerobacter jeridensis</name>
    <dbReference type="NCBI Taxonomy" id="706427"/>
    <lineage>
        <taxon>Bacteria</taxon>
        <taxon>Bacillati</taxon>
        <taxon>Bacillota</taxon>
        <taxon>Clostridia</taxon>
        <taxon>Halanaerobiales</taxon>
        <taxon>Halobacteroidaceae</taxon>
        <taxon>Halanaerobacter</taxon>
    </lineage>
</organism>
<dbReference type="InterPro" id="IPR003779">
    <property type="entry name" value="CMD-like"/>
</dbReference>
<sequence>MNRTKLVSEEEAEGLVEEIYGGIKKDFGGVPNLFKALAVKPGILKANLEKVKSIMMTGDLDRTLKEMVAVVVSEANGCDYCVGAHSAFLNQLGVKEETINEVLTDIDSADISKKRKKILNFAVQSTTNPHQISDAEFNQIKELGFTDAEIVELVSVIDLFTSFNIFLDTLEVQLDL</sequence>
<evidence type="ECO:0000259" key="1">
    <source>
        <dbReference type="Pfam" id="PF02627"/>
    </source>
</evidence>
<gene>
    <name evidence="2" type="ORF">JOC47_002291</name>
</gene>
<evidence type="ECO:0000313" key="3">
    <source>
        <dbReference type="Proteomes" id="UP000774000"/>
    </source>
</evidence>
<dbReference type="InterPro" id="IPR010195">
    <property type="entry name" value="Uncharacterised_peroxidase-rel"/>
</dbReference>